<dbReference type="AlphaFoldDB" id="A0AAD8HT81"/>
<evidence type="ECO:0008006" key="3">
    <source>
        <dbReference type="Google" id="ProtNLM"/>
    </source>
</evidence>
<evidence type="ECO:0000313" key="2">
    <source>
        <dbReference type="Proteomes" id="UP001237642"/>
    </source>
</evidence>
<keyword evidence="2" id="KW-1185">Reference proteome</keyword>
<proteinExistence type="predicted"/>
<protein>
    <recommendedName>
        <fullName evidence="3">F-box protein</fullName>
    </recommendedName>
</protein>
<reference evidence="1" key="1">
    <citation type="submission" date="2023-02" db="EMBL/GenBank/DDBJ databases">
        <title>Genome of toxic invasive species Heracleum sosnowskyi carries increased number of genes despite the absence of recent whole-genome duplications.</title>
        <authorList>
            <person name="Schelkunov M."/>
            <person name="Shtratnikova V."/>
            <person name="Makarenko M."/>
            <person name="Klepikova A."/>
            <person name="Omelchenko D."/>
            <person name="Novikova G."/>
            <person name="Obukhova E."/>
            <person name="Bogdanov V."/>
            <person name="Penin A."/>
            <person name="Logacheva M."/>
        </authorList>
    </citation>
    <scope>NUCLEOTIDE SEQUENCE</scope>
    <source>
        <strain evidence="1">Hsosn_3</strain>
        <tissue evidence="1">Leaf</tissue>
    </source>
</reference>
<name>A0AAD8HT81_9APIA</name>
<sequence>MLTNYRIASSNIFKFYKARPGSYAEATLIFENEGKDDLPLFSLFSFGPSHSIAHLKSPYSTHNLRDPMLVGCDRGIVCFTVNDKNHPQAHCPTSTYFWNPETILYKLIPPHNTFYDYKKTVDVDFGFGFDLIENDFKVVRILTSRFATEVYSVKMNAWRKV</sequence>
<dbReference type="Proteomes" id="UP001237642">
    <property type="component" value="Unassembled WGS sequence"/>
</dbReference>
<accession>A0AAD8HT81</accession>
<reference evidence="1" key="2">
    <citation type="submission" date="2023-05" db="EMBL/GenBank/DDBJ databases">
        <authorList>
            <person name="Schelkunov M.I."/>
        </authorList>
    </citation>
    <scope>NUCLEOTIDE SEQUENCE</scope>
    <source>
        <strain evidence="1">Hsosn_3</strain>
        <tissue evidence="1">Leaf</tissue>
    </source>
</reference>
<gene>
    <name evidence="1" type="ORF">POM88_028636</name>
</gene>
<organism evidence="1 2">
    <name type="scientific">Heracleum sosnowskyi</name>
    <dbReference type="NCBI Taxonomy" id="360622"/>
    <lineage>
        <taxon>Eukaryota</taxon>
        <taxon>Viridiplantae</taxon>
        <taxon>Streptophyta</taxon>
        <taxon>Embryophyta</taxon>
        <taxon>Tracheophyta</taxon>
        <taxon>Spermatophyta</taxon>
        <taxon>Magnoliopsida</taxon>
        <taxon>eudicotyledons</taxon>
        <taxon>Gunneridae</taxon>
        <taxon>Pentapetalae</taxon>
        <taxon>asterids</taxon>
        <taxon>campanulids</taxon>
        <taxon>Apiales</taxon>
        <taxon>Apiaceae</taxon>
        <taxon>Apioideae</taxon>
        <taxon>apioid superclade</taxon>
        <taxon>Tordylieae</taxon>
        <taxon>Tordyliinae</taxon>
        <taxon>Heracleum</taxon>
    </lineage>
</organism>
<evidence type="ECO:0000313" key="1">
    <source>
        <dbReference type="EMBL" id="KAK1372443.1"/>
    </source>
</evidence>
<comment type="caution">
    <text evidence="1">The sequence shown here is derived from an EMBL/GenBank/DDBJ whole genome shotgun (WGS) entry which is preliminary data.</text>
</comment>
<dbReference type="EMBL" id="JAUIZM010000007">
    <property type="protein sequence ID" value="KAK1372443.1"/>
    <property type="molecule type" value="Genomic_DNA"/>
</dbReference>